<dbReference type="InterPro" id="IPR000008">
    <property type="entry name" value="C2_dom"/>
</dbReference>
<evidence type="ECO:0000256" key="4">
    <source>
        <dbReference type="SAM" id="Phobius"/>
    </source>
</evidence>
<dbReference type="SMART" id="SM00239">
    <property type="entry name" value="C2"/>
    <property type="match status" value="1"/>
</dbReference>
<dbReference type="InterPro" id="IPR035892">
    <property type="entry name" value="C2_domain_sf"/>
</dbReference>
<comment type="similarity">
    <text evidence="1">Belongs to the synaptotagmin family.</text>
</comment>
<dbReference type="InterPro" id="IPR047897">
    <property type="entry name" value="Synaptotagmin-15/17_C2A"/>
</dbReference>
<dbReference type="GeneID" id="110148338"/>
<dbReference type="Proteomes" id="UP001652640">
    <property type="component" value="Chromosome 7"/>
</dbReference>
<reference evidence="6" key="1">
    <citation type="journal article" date="2022" name="J. Hered.">
        <title>A De Novo Chromosome-Level Genome Assembly of the White-Tailed Deer, Odocoileus Virginianus.</title>
        <authorList>
            <person name="London E.W."/>
            <person name="Roca A.L."/>
            <person name="Novakofski J.E."/>
            <person name="Mateus-Pinilla N.E."/>
        </authorList>
    </citation>
    <scope>NUCLEOTIDE SEQUENCE [LARGE SCALE GENOMIC DNA]</scope>
</reference>
<evidence type="ECO:0000313" key="7">
    <source>
        <dbReference type="RefSeq" id="XP_070327078.1"/>
    </source>
</evidence>
<sequence>MAEQVALVIGGILGGLLLLLLLIGVSYYLWKRLCATFTYEELSGTTAASSAQGDAICPPDARTQASRPPGVPFVVPPSLQSRDWVPLSSGEWAQVPQDPYPAPKLLPHTTSSNLGDACVAGTINPELYKIPEDKSEADFPEGCLGRLWFSVEYQQEAERLLVGLIKAQRLHTPSENCGLLVKLHLLPDERRFLQSKTKRRTSSPQFDEQFIFQVSSKSVTQRVLRFSVYLVDRQRKHQLLGQVLFPLKKETLAGNCRHILWRDLEAESLEVKPPSEFGDLQFCLSYNDRLNRLTVVVLRAKGLRLRENTSFVSKVSPWGRAHPMILEPGARVWPSTLAIQFLLACATRSIAASQAMSSLSTQLGCEKLLPYVDPEAAAPWPSPRPLRTLRPSLPLPLPKAVPWLLYCAVCPQPCPSAKQGLPPGQGAVNRVSLHAELDTRLELRSWRNGDPALAHPKCPAPLWGPRQGGGCLPLVRLCIWVTISKLAFSLPLWVQNRSNSNSPPKKPKNLTSEWGV</sequence>
<keyword evidence="4" id="KW-1133">Transmembrane helix</keyword>
<dbReference type="PROSITE" id="PS50004">
    <property type="entry name" value="C2"/>
    <property type="match status" value="1"/>
</dbReference>
<evidence type="ECO:0000256" key="1">
    <source>
        <dbReference type="ARBA" id="ARBA00006996"/>
    </source>
</evidence>
<evidence type="ECO:0000259" key="5">
    <source>
        <dbReference type="PROSITE" id="PS50004"/>
    </source>
</evidence>
<name>A0ABM4IGX4_ODOVR</name>
<dbReference type="Gene3D" id="2.60.40.150">
    <property type="entry name" value="C2 domain"/>
    <property type="match status" value="1"/>
</dbReference>
<dbReference type="Pfam" id="PF00168">
    <property type="entry name" value="C2"/>
    <property type="match status" value="1"/>
</dbReference>
<evidence type="ECO:0000313" key="6">
    <source>
        <dbReference type="Proteomes" id="UP001652640"/>
    </source>
</evidence>
<gene>
    <name evidence="7" type="primary">LOC110148338</name>
</gene>
<keyword evidence="6" id="KW-1185">Reference proteome</keyword>
<keyword evidence="4" id="KW-0812">Transmembrane</keyword>
<protein>
    <submittedName>
        <fullName evidence="7">Synaptotagmin-15 isoform X1</fullName>
    </submittedName>
</protein>
<proteinExistence type="inferred from homology"/>
<dbReference type="PANTHER" id="PTHR10024:SF234">
    <property type="entry name" value="SYNAPTOTAGMIN-15-RELATED"/>
    <property type="match status" value="1"/>
</dbReference>
<dbReference type="CDD" id="cd08390">
    <property type="entry name" value="C2A_Synaptotagmin-15-17"/>
    <property type="match status" value="1"/>
</dbReference>
<keyword evidence="2" id="KW-0677">Repeat</keyword>
<organism evidence="6 7">
    <name type="scientific">Odocoileus virginianus</name>
    <name type="common">White-tailed deer</name>
    <dbReference type="NCBI Taxonomy" id="9874"/>
    <lineage>
        <taxon>Eukaryota</taxon>
        <taxon>Metazoa</taxon>
        <taxon>Chordata</taxon>
        <taxon>Craniata</taxon>
        <taxon>Vertebrata</taxon>
        <taxon>Euteleostomi</taxon>
        <taxon>Mammalia</taxon>
        <taxon>Eutheria</taxon>
        <taxon>Laurasiatheria</taxon>
        <taxon>Artiodactyla</taxon>
        <taxon>Ruminantia</taxon>
        <taxon>Pecora</taxon>
        <taxon>Cervidae</taxon>
        <taxon>Odocoileinae</taxon>
        <taxon>Odocoileus</taxon>
    </lineage>
</organism>
<feature type="region of interest" description="Disordered" evidence="3">
    <location>
        <begin position="497"/>
        <end position="516"/>
    </location>
</feature>
<dbReference type="RefSeq" id="XP_070327078.1">
    <property type="nucleotide sequence ID" value="XM_070470977.1"/>
</dbReference>
<feature type="domain" description="C2" evidence="5">
    <location>
        <begin position="143"/>
        <end position="262"/>
    </location>
</feature>
<feature type="transmembrane region" description="Helical" evidence="4">
    <location>
        <begin position="7"/>
        <end position="30"/>
    </location>
</feature>
<keyword evidence="4" id="KW-0472">Membrane</keyword>
<dbReference type="SUPFAM" id="SSF49562">
    <property type="entry name" value="C2 domain (Calcium/lipid-binding domain, CaLB)"/>
    <property type="match status" value="1"/>
</dbReference>
<evidence type="ECO:0000256" key="3">
    <source>
        <dbReference type="SAM" id="MobiDB-lite"/>
    </source>
</evidence>
<evidence type="ECO:0000256" key="2">
    <source>
        <dbReference type="ARBA" id="ARBA00022737"/>
    </source>
</evidence>
<dbReference type="PANTHER" id="PTHR10024">
    <property type="entry name" value="SYNAPTOTAGMIN"/>
    <property type="match status" value="1"/>
</dbReference>
<reference evidence="7" key="2">
    <citation type="submission" date="2025-08" db="UniProtKB">
        <authorList>
            <consortium name="RefSeq"/>
        </authorList>
    </citation>
    <scope>IDENTIFICATION</scope>
    <source>
        <tissue evidence="7">Tongue muscle</tissue>
    </source>
</reference>
<accession>A0ABM4IGX4</accession>